<evidence type="ECO:0000259" key="2">
    <source>
        <dbReference type="PROSITE" id="PS50188"/>
    </source>
</evidence>
<evidence type="ECO:0000313" key="4">
    <source>
        <dbReference type="Proteomes" id="UP000077051"/>
    </source>
</evidence>
<dbReference type="Gene3D" id="2.60.120.920">
    <property type="match status" value="1"/>
</dbReference>
<keyword evidence="1" id="KW-0472">Membrane</keyword>
<dbReference type="AlphaFoldDB" id="A0A168N8Z7"/>
<evidence type="ECO:0000256" key="1">
    <source>
        <dbReference type="SAM" id="Phobius"/>
    </source>
</evidence>
<accession>A0A168N8Z7</accession>
<keyword evidence="1" id="KW-0812">Transmembrane</keyword>
<dbReference type="STRING" id="747725.A0A168N8Z7"/>
<protein>
    <recommendedName>
        <fullName evidence="2">B30.2/SPRY domain-containing protein</fullName>
    </recommendedName>
</protein>
<dbReference type="InterPro" id="IPR035782">
    <property type="entry name" value="SPRY_RanBP9/10"/>
</dbReference>
<organism evidence="3 4">
    <name type="scientific">Mucor lusitanicus CBS 277.49</name>
    <dbReference type="NCBI Taxonomy" id="747725"/>
    <lineage>
        <taxon>Eukaryota</taxon>
        <taxon>Fungi</taxon>
        <taxon>Fungi incertae sedis</taxon>
        <taxon>Mucoromycota</taxon>
        <taxon>Mucoromycotina</taxon>
        <taxon>Mucoromycetes</taxon>
        <taxon>Mucorales</taxon>
        <taxon>Mucorineae</taxon>
        <taxon>Mucoraceae</taxon>
        <taxon>Mucor</taxon>
    </lineage>
</organism>
<comment type="caution">
    <text evidence="3">The sequence shown here is derived from an EMBL/GenBank/DDBJ whole genome shotgun (WGS) entry which is preliminary data.</text>
</comment>
<gene>
    <name evidence="3" type="ORF">MUCCIDRAFT_138813</name>
</gene>
<dbReference type="InterPro" id="IPR003877">
    <property type="entry name" value="SPRY_dom"/>
</dbReference>
<feature type="transmembrane region" description="Helical" evidence="1">
    <location>
        <begin position="136"/>
        <end position="157"/>
    </location>
</feature>
<dbReference type="InterPro" id="IPR043136">
    <property type="entry name" value="B30.2/SPRY_sf"/>
</dbReference>
<dbReference type="Proteomes" id="UP000077051">
    <property type="component" value="Unassembled WGS sequence"/>
</dbReference>
<dbReference type="InterPro" id="IPR001870">
    <property type="entry name" value="B30.2/SPRY"/>
</dbReference>
<reference evidence="3 4" key="1">
    <citation type="submission" date="2015-06" db="EMBL/GenBank/DDBJ databases">
        <title>Expansion of signal transduction pathways in fungi by whole-genome duplication.</title>
        <authorList>
            <consortium name="DOE Joint Genome Institute"/>
            <person name="Corrochano L.M."/>
            <person name="Kuo A."/>
            <person name="Marcet-Houben M."/>
            <person name="Polaino S."/>
            <person name="Salamov A."/>
            <person name="Villalobos J.M."/>
            <person name="Alvarez M.I."/>
            <person name="Avalos J."/>
            <person name="Benito E.P."/>
            <person name="Benoit I."/>
            <person name="Burger G."/>
            <person name="Camino L.P."/>
            <person name="Canovas D."/>
            <person name="Cerda-Olmedo E."/>
            <person name="Cheng J.-F."/>
            <person name="Dominguez A."/>
            <person name="Elias M."/>
            <person name="Eslava A.P."/>
            <person name="Glaser F."/>
            <person name="Grimwood J."/>
            <person name="Gutierrez G."/>
            <person name="Heitman J."/>
            <person name="Henrissat B."/>
            <person name="Iturriaga E.A."/>
            <person name="Lang B.F."/>
            <person name="Lavin J.L."/>
            <person name="Lee S."/>
            <person name="Li W."/>
            <person name="Lindquist E."/>
            <person name="Lopez-Garcia S."/>
            <person name="Luque E.M."/>
            <person name="Marcos A.T."/>
            <person name="Martin J."/>
            <person name="Mccluskey K."/>
            <person name="Medina H.R."/>
            <person name="Miralles-Duran A."/>
            <person name="Miyazaki A."/>
            <person name="Munoz-Torres E."/>
            <person name="Oguiza J.A."/>
            <person name="Ohm R."/>
            <person name="Olmedo M."/>
            <person name="Orejas M."/>
            <person name="Ortiz-Castellanos L."/>
            <person name="Pisabarro A.G."/>
            <person name="Rodriguez-Romero J."/>
            <person name="Ruiz-Herrera J."/>
            <person name="Ruiz-Vazquez R."/>
            <person name="Sanz C."/>
            <person name="Schackwitz W."/>
            <person name="Schmutz J."/>
            <person name="Shahriari M."/>
            <person name="Shelest E."/>
            <person name="Silva-Franco F."/>
            <person name="Soanes D."/>
            <person name="Syed K."/>
            <person name="Tagua V.G."/>
            <person name="Talbot N.J."/>
            <person name="Thon M."/>
            <person name="De Vries R.P."/>
            <person name="Wiebenga A."/>
            <person name="Yadav J.S."/>
            <person name="Braun E.L."/>
            <person name="Baker S."/>
            <person name="Garre V."/>
            <person name="Horwitz B."/>
            <person name="Torres-Martinez S."/>
            <person name="Idnurm A."/>
            <person name="Herrera-Estrella A."/>
            <person name="Gabaldon T."/>
            <person name="Grigoriev I.V."/>
        </authorList>
    </citation>
    <scope>NUCLEOTIDE SEQUENCE [LARGE SCALE GENOMIC DNA]</scope>
    <source>
        <strain evidence="3 4">CBS 277.49</strain>
    </source>
</reference>
<dbReference type="EMBL" id="AMYB01000002">
    <property type="protein sequence ID" value="OAD05963.1"/>
    <property type="molecule type" value="Genomic_DNA"/>
</dbReference>
<dbReference type="InterPro" id="IPR050618">
    <property type="entry name" value="Ubq-SigPath_Reg"/>
</dbReference>
<sequence>MRPQCGIFYYEMRVISKGDDGYIGIGFCAGSNKVERLPGWDPDSWGYHGDDGHSFAGSGTGKNYGPCFTTGDIIGCGVNFADNTAFYTKNGKFLGIAFTDMNLKQPIFPAVGLRTPGEQVTVNFGHEPFVFDIAQYVNVSSTSILCTVIILLIMRLLGSTHQVYR</sequence>
<dbReference type="CDD" id="cd12909">
    <property type="entry name" value="SPRY_RanBP9_10"/>
    <property type="match status" value="1"/>
</dbReference>
<evidence type="ECO:0000313" key="3">
    <source>
        <dbReference type="EMBL" id="OAD05963.1"/>
    </source>
</evidence>
<dbReference type="SUPFAM" id="SSF49899">
    <property type="entry name" value="Concanavalin A-like lectins/glucanases"/>
    <property type="match status" value="1"/>
</dbReference>
<proteinExistence type="predicted"/>
<dbReference type="PANTHER" id="PTHR12864">
    <property type="entry name" value="RAN BINDING PROTEIN 9-RELATED"/>
    <property type="match status" value="1"/>
</dbReference>
<dbReference type="OrthoDB" id="25503at2759"/>
<dbReference type="SMART" id="SM00449">
    <property type="entry name" value="SPRY"/>
    <property type="match status" value="1"/>
</dbReference>
<dbReference type="Pfam" id="PF00622">
    <property type="entry name" value="SPRY"/>
    <property type="match status" value="1"/>
</dbReference>
<keyword evidence="4" id="KW-1185">Reference proteome</keyword>
<dbReference type="PROSITE" id="PS50188">
    <property type="entry name" value="B302_SPRY"/>
    <property type="match status" value="1"/>
</dbReference>
<feature type="domain" description="B30.2/SPRY" evidence="2">
    <location>
        <begin position="1"/>
        <end position="129"/>
    </location>
</feature>
<keyword evidence="1" id="KW-1133">Transmembrane helix</keyword>
<dbReference type="VEuPathDB" id="FungiDB:MUCCIDRAFT_138813"/>
<dbReference type="InterPro" id="IPR013320">
    <property type="entry name" value="ConA-like_dom_sf"/>
</dbReference>
<name>A0A168N8Z7_MUCCL</name>